<keyword evidence="10" id="KW-1185">Reference proteome</keyword>
<keyword evidence="5 7" id="KW-1133">Transmembrane helix</keyword>
<comment type="similarity">
    <text evidence="2">Belongs to the EamA transporter family.</text>
</comment>
<feature type="transmembrane region" description="Helical" evidence="7">
    <location>
        <begin position="252"/>
        <end position="270"/>
    </location>
</feature>
<evidence type="ECO:0000256" key="3">
    <source>
        <dbReference type="ARBA" id="ARBA00022475"/>
    </source>
</evidence>
<keyword evidence="3" id="KW-1003">Cell membrane</keyword>
<evidence type="ECO:0000256" key="1">
    <source>
        <dbReference type="ARBA" id="ARBA00004651"/>
    </source>
</evidence>
<feature type="transmembrane region" description="Helical" evidence="7">
    <location>
        <begin position="304"/>
        <end position="321"/>
    </location>
</feature>
<dbReference type="EMBL" id="WXEW01000002">
    <property type="protein sequence ID" value="NAS21554.1"/>
    <property type="molecule type" value="Genomic_DNA"/>
</dbReference>
<evidence type="ECO:0000313" key="9">
    <source>
        <dbReference type="EMBL" id="NAS21554.1"/>
    </source>
</evidence>
<dbReference type="SUPFAM" id="SSF103481">
    <property type="entry name" value="Multidrug resistance efflux transporter EmrE"/>
    <property type="match status" value="2"/>
</dbReference>
<keyword evidence="4 7" id="KW-0812">Transmembrane</keyword>
<feature type="transmembrane region" description="Helical" evidence="7">
    <location>
        <begin position="134"/>
        <end position="154"/>
    </location>
</feature>
<evidence type="ECO:0000256" key="2">
    <source>
        <dbReference type="ARBA" id="ARBA00007362"/>
    </source>
</evidence>
<keyword evidence="6 7" id="KW-0472">Membrane</keyword>
<evidence type="ECO:0000256" key="4">
    <source>
        <dbReference type="ARBA" id="ARBA00022692"/>
    </source>
</evidence>
<feature type="transmembrane region" description="Helical" evidence="7">
    <location>
        <begin position="161"/>
        <end position="179"/>
    </location>
</feature>
<dbReference type="InterPro" id="IPR037185">
    <property type="entry name" value="EmrE-like"/>
</dbReference>
<dbReference type="PANTHER" id="PTHR42920">
    <property type="entry name" value="OS03G0707200 PROTEIN-RELATED"/>
    <property type="match status" value="1"/>
</dbReference>
<dbReference type="InterPro" id="IPR051258">
    <property type="entry name" value="Diverse_Substrate_Transporter"/>
</dbReference>
<dbReference type="PANTHER" id="PTHR42920:SF5">
    <property type="entry name" value="EAMA DOMAIN-CONTAINING PROTEIN"/>
    <property type="match status" value="1"/>
</dbReference>
<accession>A0A7C9N1H1</accession>
<proteinExistence type="inferred from homology"/>
<feature type="domain" description="EamA" evidence="8">
    <location>
        <begin position="47"/>
        <end position="175"/>
    </location>
</feature>
<organism evidence="9 10">
    <name type="scientific">Herbidospora solisilvae</name>
    <dbReference type="NCBI Taxonomy" id="2696284"/>
    <lineage>
        <taxon>Bacteria</taxon>
        <taxon>Bacillati</taxon>
        <taxon>Actinomycetota</taxon>
        <taxon>Actinomycetes</taxon>
        <taxon>Streptosporangiales</taxon>
        <taxon>Streptosporangiaceae</taxon>
        <taxon>Herbidospora</taxon>
    </lineage>
</organism>
<reference evidence="9 10" key="1">
    <citation type="submission" date="2020-01" db="EMBL/GenBank/DDBJ databases">
        <title>Herbidospora sp. NEAU-GS84 nov., a novel actinomycete isolated from soil.</title>
        <authorList>
            <person name="Han L."/>
        </authorList>
    </citation>
    <scope>NUCLEOTIDE SEQUENCE [LARGE SCALE GENOMIC DNA]</scope>
    <source>
        <strain evidence="9 10">NEAU-GS84</strain>
    </source>
</reference>
<comment type="subcellular location">
    <subcellularLocation>
        <location evidence="1">Cell membrane</location>
        <topology evidence="1">Multi-pass membrane protein</topology>
    </subcellularLocation>
</comment>
<dbReference type="InterPro" id="IPR000620">
    <property type="entry name" value="EamA_dom"/>
</dbReference>
<dbReference type="Pfam" id="PF00892">
    <property type="entry name" value="EamA"/>
    <property type="match status" value="2"/>
</dbReference>
<dbReference type="AlphaFoldDB" id="A0A7C9N1H1"/>
<dbReference type="RefSeq" id="WP_161478997.1">
    <property type="nucleotide sequence ID" value="NZ_WXEW01000002.1"/>
</dbReference>
<feature type="transmembrane region" description="Helical" evidence="7">
    <location>
        <begin position="45"/>
        <end position="63"/>
    </location>
</feature>
<feature type="domain" description="EamA" evidence="8">
    <location>
        <begin position="190"/>
        <end position="320"/>
    </location>
</feature>
<evidence type="ECO:0000256" key="7">
    <source>
        <dbReference type="SAM" id="Phobius"/>
    </source>
</evidence>
<protein>
    <submittedName>
        <fullName evidence="9">EamA family transporter</fullName>
    </submittedName>
</protein>
<comment type="caution">
    <text evidence="9">The sequence shown here is derived from an EMBL/GenBank/DDBJ whole genome shotgun (WGS) entry which is preliminary data.</text>
</comment>
<feature type="transmembrane region" description="Helical" evidence="7">
    <location>
        <begin position="75"/>
        <end position="93"/>
    </location>
</feature>
<feature type="transmembrane region" description="Helical" evidence="7">
    <location>
        <begin position="105"/>
        <end position="128"/>
    </location>
</feature>
<evidence type="ECO:0000259" key="8">
    <source>
        <dbReference type="Pfam" id="PF00892"/>
    </source>
</evidence>
<evidence type="ECO:0000256" key="6">
    <source>
        <dbReference type="ARBA" id="ARBA00023136"/>
    </source>
</evidence>
<dbReference type="Proteomes" id="UP000479526">
    <property type="component" value="Unassembled WGS sequence"/>
</dbReference>
<feature type="transmembrane region" description="Helical" evidence="7">
    <location>
        <begin position="217"/>
        <end position="240"/>
    </location>
</feature>
<evidence type="ECO:0000313" key="10">
    <source>
        <dbReference type="Proteomes" id="UP000479526"/>
    </source>
</evidence>
<name>A0A7C9N1H1_9ACTN</name>
<evidence type="ECO:0000256" key="5">
    <source>
        <dbReference type="ARBA" id="ARBA00022989"/>
    </source>
</evidence>
<sequence length="339" mass="34488">MTTGEQPAAPPVPDARRGRAEAVDVFATGGGLPAASPGPSPRRHYHLGVLALVSVTAIWGSTFPLTKDLVARLPIADLYAARFGIAVVVLIAVRPRVLGNLSPRLWGTGALLGLLYGLALTLQTIGLAELPSSVSGFVTGSYLVMTPLIALVWLKTRVSRPTWAAVGLATVGTASFSLLSGSGGAPAGAVALTAVSALLYAVHLVALGKWSRPEEAYALSVVQILTLAVVMTVAAAPGGITLPEGAGDWTGVLYLATVAGAGTFLAQTWAQAHVPPTAAAVVIAVEPVWATAFAAVLYGEPLTWTVLVGGGCMLAAMGIVARPVPEERPCPESPVSAVS</sequence>
<dbReference type="GO" id="GO:0005886">
    <property type="term" value="C:plasma membrane"/>
    <property type="evidence" value="ECO:0007669"/>
    <property type="project" value="UniProtKB-SubCell"/>
</dbReference>
<gene>
    <name evidence="9" type="ORF">GT755_07620</name>
</gene>
<feature type="transmembrane region" description="Helical" evidence="7">
    <location>
        <begin position="277"/>
        <end position="298"/>
    </location>
</feature>
<feature type="transmembrane region" description="Helical" evidence="7">
    <location>
        <begin position="185"/>
        <end position="205"/>
    </location>
</feature>